<dbReference type="Gene3D" id="2.60.120.10">
    <property type="entry name" value="Jelly Rolls"/>
    <property type="match status" value="2"/>
</dbReference>
<dbReference type="InterPro" id="IPR006045">
    <property type="entry name" value="Cupin_1"/>
</dbReference>
<dbReference type="EMBL" id="CM035411">
    <property type="protein sequence ID" value="KAH7435141.1"/>
    <property type="molecule type" value="Genomic_DNA"/>
</dbReference>
<comment type="caution">
    <text evidence="6">The sequence shown here is derived from an EMBL/GenBank/DDBJ whole genome shotgun (WGS) entry which is preliminary data.</text>
</comment>
<accession>A0A8T2UFX9</accession>
<dbReference type="PANTHER" id="PTHR31189">
    <property type="entry name" value="OS03G0336100 PROTEIN-RELATED"/>
    <property type="match status" value="1"/>
</dbReference>
<dbReference type="AlphaFoldDB" id="A0A8T2UFX9"/>
<dbReference type="CDD" id="cd02243">
    <property type="entry name" value="cupin_11S_legumin_C"/>
    <property type="match status" value="1"/>
</dbReference>
<dbReference type="Proteomes" id="UP000825935">
    <property type="component" value="Chromosome 6"/>
</dbReference>
<evidence type="ECO:0000313" key="6">
    <source>
        <dbReference type="EMBL" id="KAH7435141.1"/>
    </source>
</evidence>
<dbReference type="Pfam" id="PF00190">
    <property type="entry name" value="Cupin_1"/>
    <property type="match status" value="2"/>
</dbReference>
<evidence type="ECO:0000313" key="7">
    <source>
        <dbReference type="Proteomes" id="UP000825935"/>
    </source>
</evidence>
<dbReference type="OMA" id="WWHNAHA"/>
<dbReference type="EMBL" id="CM035411">
    <property type="protein sequence ID" value="KAH7435142.1"/>
    <property type="molecule type" value="Genomic_DNA"/>
</dbReference>
<reference evidence="6" key="1">
    <citation type="submission" date="2021-08" db="EMBL/GenBank/DDBJ databases">
        <title>WGS assembly of Ceratopteris richardii.</title>
        <authorList>
            <person name="Marchant D.B."/>
            <person name="Chen G."/>
            <person name="Jenkins J."/>
            <person name="Shu S."/>
            <person name="Leebens-Mack J."/>
            <person name="Grimwood J."/>
            <person name="Schmutz J."/>
            <person name="Soltis P."/>
            <person name="Soltis D."/>
            <person name="Chen Z.-H."/>
        </authorList>
    </citation>
    <scope>NUCLEOTIDE SEQUENCE</scope>
    <source>
        <strain evidence="6">Whitten #5841</strain>
        <tissue evidence="6">Leaf</tissue>
    </source>
</reference>
<dbReference type="CDD" id="cd02242">
    <property type="entry name" value="cupin_11S_legumin_N"/>
    <property type="match status" value="1"/>
</dbReference>
<comment type="similarity">
    <text evidence="1">Belongs to the 11S seed storage protein (globulins) family.</text>
</comment>
<evidence type="ECO:0000256" key="2">
    <source>
        <dbReference type="ARBA" id="ARBA00022761"/>
    </source>
</evidence>
<dbReference type="GO" id="GO:0045735">
    <property type="term" value="F:nutrient reservoir activity"/>
    <property type="evidence" value="ECO:0007669"/>
    <property type="project" value="UniProtKB-KW"/>
</dbReference>
<evidence type="ECO:0000256" key="1">
    <source>
        <dbReference type="ARBA" id="ARBA00007178"/>
    </source>
</evidence>
<keyword evidence="4" id="KW-1015">Disulfide bond</keyword>
<dbReference type="InterPro" id="IPR006044">
    <property type="entry name" value="11S_seedstore_pln"/>
</dbReference>
<proteinExistence type="inferred from homology"/>
<dbReference type="SUPFAM" id="SSF51182">
    <property type="entry name" value="RmlC-like cupins"/>
    <property type="match status" value="1"/>
</dbReference>
<dbReference type="InterPro" id="IPR050253">
    <property type="entry name" value="Seed_Storage-Functional"/>
</dbReference>
<keyword evidence="7" id="KW-1185">Reference proteome</keyword>
<organism evidence="6 7">
    <name type="scientific">Ceratopteris richardii</name>
    <name type="common">Triangle waterfern</name>
    <dbReference type="NCBI Taxonomy" id="49495"/>
    <lineage>
        <taxon>Eukaryota</taxon>
        <taxon>Viridiplantae</taxon>
        <taxon>Streptophyta</taxon>
        <taxon>Embryophyta</taxon>
        <taxon>Tracheophyta</taxon>
        <taxon>Polypodiopsida</taxon>
        <taxon>Polypodiidae</taxon>
        <taxon>Polypodiales</taxon>
        <taxon>Pteridineae</taxon>
        <taxon>Pteridaceae</taxon>
        <taxon>Parkerioideae</taxon>
        <taxon>Ceratopteris</taxon>
    </lineage>
</organism>
<feature type="domain" description="Cupin type-1" evidence="5">
    <location>
        <begin position="211"/>
        <end position="360"/>
    </location>
</feature>
<dbReference type="PRINTS" id="PR00439">
    <property type="entry name" value="11SGLOBULIN"/>
</dbReference>
<dbReference type="SMART" id="SM00835">
    <property type="entry name" value="Cupin_1"/>
    <property type="match status" value="2"/>
</dbReference>
<evidence type="ECO:0000256" key="4">
    <source>
        <dbReference type="ARBA" id="ARBA00023157"/>
    </source>
</evidence>
<dbReference type="InterPro" id="IPR014710">
    <property type="entry name" value="RmlC-like_jellyroll"/>
</dbReference>
<gene>
    <name evidence="6" type="ORF">KP509_06G051600</name>
</gene>
<name>A0A8T2UFX9_CERRI</name>
<evidence type="ECO:0000259" key="5">
    <source>
        <dbReference type="SMART" id="SM00835"/>
    </source>
</evidence>
<dbReference type="InterPro" id="IPR011051">
    <property type="entry name" value="RmlC_Cupin_sf"/>
</dbReference>
<feature type="domain" description="Cupin type-1" evidence="5">
    <location>
        <begin position="24"/>
        <end position="176"/>
    </location>
</feature>
<keyword evidence="3" id="KW-0708">Seed storage protein</keyword>
<sequence>MQGACRVMNNDRDITEILKPRLPNKVGTNKEDGGTEESWEGDMLREALVGAAKLTLHPFSLSVPRYSDSALICYVLRGNGLVGVVFPDTEKEQVKKVRKGDAVALPLGTFNWWHNTHAQDDLCILILGDTSQALKHGQFTNFYLMGHKSKVNGGIMHGFSKDFVAQAWDLDELVVKKLLEAQEETAILKLRAPLNIEETKEDALGYGCFVYNCEDVKKDVDVKNGGRVAVLTSDNLPILQRIGLGADLVKLDPGAMCSPGFSADGAYQVTYVVGGSGRVQVVNNEGERVVDAEIKGGYFFIVPRFHVVSKRAGPEGLEWFSIITKEKPIFAHLGGKTSVWKALSPEVAIASFNVDKELEQHFRTRRTSDAIFFPPK</sequence>
<dbReference type="PANTHER" id="PTHR31189:SF62">
    <property type="entry name" value="OS01G0976200 PROTEIN"/>
    <property type="match status" value="1"/>
</dbReference>
<keyword evidence="2" id="KW-0758">Storage protein</keyword>
<protein>
    <recommendedName>
        <fullName evidence="5">Cupin type-1 domain-containing protein</fullName>
    </recommendedName>
</protein>
<dbReference type="OrthoDB" id="336321at2759"/>
<evidence type="ECO:0000256" key="3">
    <source>
        <dbReference type="ARBA" id="ARBA00023129"/>
    </source>
</evidence>